<dbReference type="RefSeq" id="WP_045796922.1">
    <property type="nucleotide sequence ID" value="NZ_LANP01000002.1"/>
</dbReference>
<keyword evidence="4 6" id="KW-0251">Elongation factor</keyword>
<dbReference type="Gene3D" id="1.10.286.20">
    <property type="match status" value="1"/>
</dbReference>
<evidence type="ECO:0000256" key="4">
    <source>
        <dbReference type="ARBA" id="ARBA00022768"/>
    </source>
</evidence>
<dbReference type="HAMAP" id="MF_00050">
    <property type="entry name" value="EF_Ts"/>
    <property type="match status" value="1"/>
</dbReference>
<comment type="caution">
    <text evidence="8">The sequence shown here is derived from an EMBL/GenBank/DDBJ whole genome shotgun (WGS) entry which is preliminary data.</text>
</comment>
<dbReference type="PANTHER" id="PTHR11741:SF0">
    <property type="entry name" value="ELONGATION FACTOR TS, MITOCHONDRIAL"/>
    <property type="match status" value="1"/>
</dbReference>
<dbReference type="GO" id="GO:0005737">
    <property type="term" value="C:cytoplasm"/>
    <property type="evidence" value="ECO:0007669"/>
    <property type="project" value="UniProtKB-SubCell"/>
</dbReference>
<dbReference type="OrthoDB" id="9808348at2"/>
<dbReference type="PATRIC" id="fig|1359168.3.peg.484"/>
<keyword evidence="5 6" id="KW-0648">Protein biosynthesis</keyword>
<dbReference type="EMBL" id="LANP01000002">
    <property type="protein sequence ID" value="KJV57248.1"/>
    <property type="molecule type" value="Genomic_DNA"/>
</dbReference>
<dbReference type="CDD" id="cd14275">
    <property type="entry name" value="UBA_EF-Ts"/>
    <property type="match status" value="1"/>
</dbReference>
<name>A0A0F3MN96_9RICK</name>
<comment type="subcellular location">
    <subcellularLocation>
        <location evidence="6">Cytoplasm</location>
    </subcellularLocation>
</comment>
<evidence type="ECO:0000256" key="3">
    <source>
        <dbReference type="ARBA" id="ARBA00022490"/>
    </source>
</evidence>
<comment type="function">
    <text evidence="6">Associates with the EF-Tu.GDP complex and induces the exchange of GDP to GTP. It remains bound to the aminoacyl-tRNA.EF-Tu.GTP complex up to the GTP hydrolysis stage on the ribosome.</text>
</comment>
<dbReference type="Proteomes" id="UP000033616">
    <property type="component" value="Unassembled WGS sequence"/>
</dbReference>
<accession>A0A0F3MN96</accession>
<dbReference type="Gene3D" id="1.10.8.10">
    <property type="entry name" value="DNA helicase RuvA subunit, C-terminal domain"/>
    <property type="match status" value="1"/>
</dbReference>
<feature type="domain" description="Translation elongation factor EFTs/EF1B dimerisation" evidence="7">
    <location>
        <begin position="82"/>
        <end position="299"/>
    </location>
</feature>
<evidence type="ECO:0000313" key="9">
    <source>
        <dbReference type="Proteomes" id="UP000033616"/>
    </source>
</evidence>
<evidence type="ECO:0000256" key="2">
    <source>
        <dbReference type="ARBA" id="ARBA00016956"/>
    </source>
</evidence>
<keyword evidence="3 6" id="KW-0963">Cytoplasm</keyword>
<dbReference type="InterPro" id="IPR001816">
    <property type="entry name" value="Transl_elong_EFTs/EF1B"/>
</dbReference>
<dbReference type="GO" id="GO:0003746">
    <property type="term" value="F:translation elongation factor activity"/>
    <property type="evidence" value="ECO:0007669"/>
    <property type="project" value="UniProtKB-UniRule"/>
</dbReference>
<gene>
    <name evidence="6 8" type="primary">tsf</name>
    <name evidence="8" type="ORF">OCHUTO_0109</name>
</gene>
<keyword evidence="9" id="KW-1185">Reference proteome</keyword>
<dbReference type="NCBIfam" id="TIGR00116">
    <property type="entry name" value="tsf"/>
    <property type="match status" value="1"/>
</dbReference>
<dbReference type="InterPro" id="IPR036402">
    <property type="entry name" value="EF-Ts_dimer_sf"/>
</dbReference>
<protein>
    <recommendedName>
        <fullName evidence="2 6">Elongation factor Ts</fullName>
        <shortName evidence="6">EF-Ts</shortName>
    </recommendedName>
</protein>
<sequence>MKEKNLTANTKDIVISASLIKELRDATGSAMSSCKQALQEAKGNIEEAIKVLRKASLAQMSIKSQRSANEGIVALAINGNKGAIIEIKFETDFVARNERLQKLAIEAAQLALSYSNLLDLKKAKLESGETLESRISHDIAIIGENIQLNRIRQIKLSNSGVIASYVHNSVAPNLGQIAVLVALEGNIESDKLKTFGKNIAMHIAATNPKFLSSNEVPEDIIMQKKEIFTAQARATGKPEKVIEKMIEGRVSKFLEETVLLEQTFVIDGKSKISEVLSNATKEFGSEIRIIDFSYLKAGEIITEEGL</sequence>
<dbReference type="InterPro" id="IPR009060">
    <property type="entry name" value="UBA-like_sf"/>
</dbReference>
<organism evidence="8 9">
    <name type="scientific">Orientia chuto str. Dubai</name>
    <dbReference type="NCBI Taxonomy" id="1359168"/>
    <lineage>
        <taxon>Bacteria</taxon>
        <taxon>Pseudomonadati</taxon>
        <taxon>Pseudomonadota</taxon>
        <taxon>Alphaproteobacteria</taxon>
        <taxon>Rickettsiales</taxon>
        <taxon>Rickettsiaceae</taxon>
        <taxon>Rickettsieae</taxon>
        <taxon>Orientia</taxon>
    </lineage>
</organism>
<dbReference type="InterPro" id="IPR014039">
    <property type="entry name" value="Transl_elong_EFTs/EF1B_dimer"/>
</dbReference>
<dbReference type="FunFam" id="1.10.286.20:FF:000001">
    <property type="entry name" value="Elongation factor Ts"/>
    <property type="match status" value="1"/>
</dbReference>
<evidence type="ECO:0000256" key="1">
    <source>
        <dbReference type="ARBA" id="ARBA00005532"/>
    </source>
</evidence>
<dbReference type="STRING" id="1359168.OCHUTO_0109"/>
<proteinExistence type="inferred from homology"/>
<dbReference type="SUPFAM" id="SSF54713">
    <property type="entry name" value="Elongation factor Ts (EF-Ts), dimerisation domain"/>
    <property type="match status" value="1"/>
</dbReference>
<reference evidence="8 9" key="1">
    <citation type="submission" date="2015-02" db="EMBL/GenBank/DDBJ databases">
        <title>Genome Sequencing of Rickettsiales.</title>
        <authorList>
            <person name="Daugherty S.C."/>
            <person name="Su Q."/>
            <person name="Abolude K."/>
            <person name="Beier-Sexton M."/>
            <person name="Carlyon J.A."/>
            <person name="Carter R."/>
            <person name="Day N.P."/>
            <person name="Dumler S.J."/>
            <person name="Dyachenko V."/>
            <person name="Godinez A."/>
            <person name="Kurtti T.J."/>
            <person name="Lichay M."/>
            <person name="Mullins K.E."/>
            <person name="Ott S."/>
            <person name="Pappas-Brown V."/>
            <person name="Paris D.H."/>
            <person name="Patel P."/>
            <person name="Richards A.L."/>
            <person name="Sadzewicz L."/>
            <person name="Sears K."/>
            <person name="Seidman D."/>
            <person name="Sengamalay N."/>
            <person name="Stenos J."/>
            <person name="Tallon L.J."/>
            <person name="Vincent G."/>
            <person name="Fraser C.M."/>
            <person name="Munderloh U."/>
            <person name="Dunning-Hotopp J.C."/>
        </authorList>
    </citation>
    <scope>NUCLEOTIDE SEQUENCE [LARGE SCALE GENOMIC DNA]</scope>
    <source>
        <strain evidence="8 9">Fuller</strain>
    </source>
</reference>
<dbReference type="PANTHER" id="PTHR11741">
    <property type="entry name" value="ELONGATION FACTOR TS"/>
    <property type="match status" value="1"/>
</dbReference>
<dbReference type="FunFam" id="1.10.8.10:FF:000001">
    <property type="entry name" value="Elongation factor Ts"/>
    <property type="match status" value="1"/>
</dbReference>
<dbReference type="Pfam" id="PF00889">
    <property type="entry name" value="EF_TS"/>
    <property type="match status" value="1"/>
</dbReference>
<feature type="region of interest" description="Involved in Mg(2+) ion dislocation from EF-Tu" evidence="6">
    <location>
        <begin position="91"/>
        <end position="94"/>
    </location>
</feature>
<evidence type="ECO:0000313" key="8">
    <source>
        <dbReference type="EMBL" id="KJV57248.1"/>
    </source>
</evidence>
<evidence type="ECO:0000259" key="7">
    <source>
        <dbReference type="Pfam" id="PF00889"/>
    </source>
</evidence>
<dbReference type="SUPFAM" id="SSF46934">
    <property type="entry name" value="UBA-like"/>
    <property type="match status" value="1"/>
</dbReference>
<evidence type="ECO:0000256" key="6">
    <source>
        <dbReference type="HAMAP-Rule" id="MF_00050"/>
    </source>
</evidence>
<evidence type="ECO:0000256" key="5">
    <source>
        <dbReference type="ARBA" id="ARBA00022917"/>
    </source>
</evidence>
<dbReference type="AlphaFoldDB" id="A0A0F3MN96"/>
<comment type="similarity">
    <text evidence="1 6">Belongs to the EF-Ts family.</text>
</comment>
<dbReference type="Gene3D" id="3.30.479.20">
    <property type="entry name" value="Elongation factor Ts, dimerisation domain"/>
    <property type="match status" value="2"/>
</dbReference>